<keyword evidence="3" id="KW-1185">Reference proteome</keyword>
<dbReference type="Proteomes" id="UP000730482">
    <property type="component" value="Unassembled WGS sequence"/>
</dbReference>
<sequence length="81" mass="7834">MSENSLHRRELGGASLEETAVGIPDGAEIVSDGAELVTEDSGDPVGMGDSVGGALSESRGMESVGAMLGADVGAVVGGATS</sequence>
<evidence type="ECO:0000313" key="2">
    <source>
        <dbReference type="EMBL" id="MBS2554727.1"/>
    </source>
</evidence>
<feature type="compositionally biased region" description="Basic and acidic residues" evidence="1">
    <location>
        <begin position="1"/>
        <end position="11"/>
    </location>
</feature>
<reference evidence="2 3" key="1">
    <citation type="submission" date="2020-02" db="EMBL/GenBank/DDBJ databases">
        <title>Acidophilic actinobacteria isolated from forest soil.</title>
        <authorList>
            <person name="Golinska P."/>
        </authorList>
    </citation>
    <scope>NUCLEOTIDE SEQUENCE [LARGE SCALE GENOMIC DNA]</scope>
    <source>
        <strain evidence="2 3">NL8</strain>
    </source>
</reference>
<name>A0ABS5L8N8_9ACTN</name>
<feature type="non-terminal residue" evidence="2">
    <location>
        <position position="81"/>
    </location>
</feature>
<comment type="caution">
    <text evidence="2">The sequence shown here is derived from an EMBL/GenBank/DDBJ whole genome shotgun (WGS) entry which is preliminary data.</text>
</comment>
<evidence type="ECO:0000313" key="3">
    <source>
        <dbReference type="Proteomes" id="UP000730482"/>
    </source>
</evidence>
<protein>
    <submittedName>
        <fullName evidence="2">Uncharacterized protein</fullName>
    </submittedName>
</protein>
<evidence type="ECO:0000256" key="1">
    <source>
        <dbReference type="SAM" id="MobiDB-lite"/>
    </source>
</evidence>
<dbReference type="RefSeq" id="WP_212022411.1">
    <property type="nucleotide sequence ID" value="NZ_JAAFYZ010000470.1"/>
</dbReference>
<accession>A0ABS5L8N8</accession>
<feature type="region of interest" description="Disordered" evidence="1">
    <location>
        <begin position="1"/>
        <end position="58"/>
    </location>
</feature>
<organism evidence="2 3">
    <name type="scientific">Catenulispora pinistramenti</name>
    <dbReference type="NCBI Taxonomy" id="2705254"/>
    <lineage>
        <taxon>Bacteria</taxon>
        <taxon>Bacillati</taxon>
        <taxon>Actinomycetota</taxon>
        <taxon>Actinomycetes</taxon>
        <taxon>Catenulisporales</taxon>
        <taxon>Catenulisporaceae</taxon>
        <taxon>Catenulispora</taxon>
    </lineage>
</organism>
<proteinExistence type="predicted"/>
<dbReference type="EMBL" id="JAAFYZ010000470">
    <property type="protein sequence ID" value="MBS2554727.1"/>
    <property type="molecule type" value="Genomic_DNA"/>
</dbReference>
<gene>
    <name evidence="2" type="ORF">KGQ19_48535</name>
</gene>